<accession>A0AAE1ZL14</accession>
<dbReference type="SMART" id="SM00355">
    <property type="entry name" value="ZnF_C2H2"/>
    <property type="match status" value="4"/>
</dbReference>
<dbReference type="AlphaFoldDB" id="A0AAE1ZL14"/>
<reference evidence="4" key="2">
    <citation type="journal article" date="2023" name="Infect Dis Poverty">
        <title>Chromosome-scale genome of the human blood fluke Schistosoma mekongi and its implications for public health.</title>
        <authorList>
            <person name="Zhou M."/>
            <person name="Xu L."/>
            <person name="Xu D."/>
            <person name="Chen W."/>
            <person name="Khan J."/>
            <person name="Hu Y."/>
            <person name="Huang H."/>
            <person name="Wei H."/>
            <person name="Zhang Y."/>
            <person name="Chusongsang P."/>
            <person name="Tanasarnprasert K."/>
            <person name="Hu X."/>
            <person name="Limpanont Y."/>
            <person name="Lv Z."/>
        </authorList>
    </citation>
    <scope>NUCLEOTIDE SEQUENCE</scope>
    <source>
        <strain evidence="4">LV_2022a</strain>
    </source>
</reference>
<dbReference type="InterPro" id="IPR013087">
    <property type="entry name" value="Znf_C2H2_type"/>
</dbReference>
<feature type="transmembrane region" description="Helical" evidence="2">
    <location>
        <begin position="137"/>
        <end position="161"/>
    </location>
</feature>
<name>A0AAE1ZL14_SCHME</name>
<evidence type="ECO:0000313" key="5">
    <source>
        <dbReference type="Proteomes" id="UP001292079"/>
    </source>
</evidence>
<sequence length="551" mass="64115">MYNLHDNESINTPLDLRLYHRYNKTKQLRIKRGKLKKLSKSKSYLYTHHYNNLKNSTIHQCNNDFQQTTWKQSELCRCSLCNMEINNFTMFIQHITLHLNQLLTNDTFNSYSNKVTLDDCNQVKLHMIMMMMMMMKMIMMSTTTTTTTMMMMMMMMMTMMMTRKLSFNNNEQLSSLLLTNEYLIKQRNQINAQINEGQHLMCKICKHGLTFEQLTNLLDHIQTKHLSIEYRCNGCQQIFSDRIQCLVHILCQHITTVQLITDNNHTTNNQTDLSSSGSSNSFSSSSNAMTTNNNDVLCDDNENISCKYQHSNNVWCNNTLLRNMYENNPMIMNEINDDIIYFKQQSDDHPEDHVNTIEKSDANCNCHTQSLIHFLSMLFWRSLSSINWIQSDTNEIVNKHIKLLNTELNQSHENRISNSDECTQSVKLKSASSASSSILNLQANCVTEQSTHKTINMALLEEVKSKQINQSIEENQSNEVNQVDLYQTSWNCVHLLHSHPVLGLLPHEIASKVDSYKASRICHLCLKEFTDEMTVLHHQVEEHSLEDQSKI</sequence>
<gene>
    <name evidence="4" type="ORF">MN116_000632</name>
</gene>
<keyword evidence="2" id="KW-0812">Transmembrane</keyword>
<keyword evidence="2" id="KW-1133">Transmembrane helix</keyword>
<evidence type="ECO:0000313" key="4">
    <source>
        <dbReference type="EMBL" id="KAK4475618.1"/>
    </source>
</evidence>
<organism evidence="4 5">
    <name type="scientific">Schistosoma mekongi</name>
    <name type="common">Parasitic worm</name>
    <dbReference type="NCBI Taxonomy" id="38744"/>
    <lineage>
        <taxon>Eukaryota</taxon>
        <taxon>Metazoa</taxon>
        <taxon>Spiralia</taxon>
        <taxon>Lophotrochozoa</taxon>
        <taxon>Platyhelminthes</taxon>
        <taxon>Trematoda</taxon>
        <taxon>Digenea</taxon>
        <taxon>Strigeidida</taxon>
        <taxon>Schistosomatoidea</taxon>
        <taxon>Schistosomatidae</taxon>
        <taxon>Schistosoma</taxon>
    </lineage>
</organism>
<feature type="domain" description="C2H2-type" evidence="3">
    <location>
        <begin position="522"/>
        <end position="543"/>
    </location>
</feature>
<keyword evidence="2" id="KW-0472">Membrane</keyword>
<evidence type="ECO:0000256" key="1">
    <source>
        <dbReference type="SAM" id="MobiDB-lite"/>
    </source>
</evidence>
<comment type="caution">
    <text evidence="4">The sequence shown here is derived from an EMBL/GenBank/DDBJ whole genome shotgun (WGS) entry which is preliminary data.</text>
</comment>
<feature type="region of interest" description="Disordered" evidence="1">
    <location>
        <begin position="268"/>
        <end position="288"/>
    </location>
</feature>
<protein>
    <recommendedName>
        <fullName evidence="3">C2H2-type domain-containing protein</fullName>
    </recommendedName>
</protein>
<evidence type="ECO:0000256" key="2">
    <source>
        <dbReference type="SAM" id="Phobius"/>
    </source>
</evidence>
<dbReference type="Proteomes" id="UP001292079">
    <property type="component" value="Unassembled WGS sequence"/>
</dbReference>
<proteinExistence type="predicted"/>
<evidence type="ECO:0000259" key="3">
    <source>
        <dbReference type="PROSITE" id="PS00028"/>
    </source>
</evidence>
<dbReference type="PROSITE" id="PS00028">
    <property type="entry name" value="ZINC_FINGER_C2H2_1"/>
    <property type="match status" value="2"/>
</dbReference>
<feature type="domain" description="C2H2-type" evidence="3">
    <location>
        <begin position="232"/>
        <end position="253"/>
    </location>
</feature>
<reference evidence="4" key="1">
    <citation type="submission" date="2022-04" db="EMBL/GenBank/DDBJ databases">
        <authorList>
            <person name="Xu L."/>
            <person name="Lv Z."/>
        </authorList>
    </citation>
    <scope>NUCLEOTIDE SEQUENCE</scope>
    <source>
        <strain evidence="4">LV_2022a</strain>
    </source>
</reference>
<keyword evidence="5" id="KW-1185">Reference proteome</keyword>
<dbReference type="EMBL" id="JALJAT010000001">
    <property type="protein sequence ID" value="KAK4475618.1"/>
    <property type="molecule type" value="Genomic_DNA"/>
</dbReference>